<dbReference type="AlphaFoldDB" id="A0A0A9G3L3"/>
<sequence>MRCPSRSSGPAPWPHPAMVRSSWPLFRNWKEQANQETKTRSVLKSEQFFAKK</sequence>
<reference evidence="1" key="1">
    <citation type="submission" date="2014-09" db="EMBL/GenBank/DDBJ databases">
        <authorList>
            <person name="Magalhaes I.L.F."/>
            <person name="Oliveira U."/>
            <person name="Santos F.R."/>
            <person name="Vidigal T.H.D.A."/>
            <person name="Brescovit A.D."/>
            <person name="Santos A.J."/>
        </authorList>
    </citation>
    <scope>NUCLEOTIDE SEQUENCE</scope>
    <source>
        <tissue evidence="1">Shoot tissue taken approximately 20 cm above the soil surface</tissue>
    </source>
</reference>
<reference evidence="1" key="2">
    <citation type="journal article" date="2015" name="Data Brief">
        <title>Shoot transcriptome of the giant reed, Arundo donax.</title>
        <authorList>
            <person name="Barrero R.A."/>
            <person name="Guerrero F.D."/>
            <person name="Moolhuijzen P."/>
            <person name="Goolsby J.A."/>
            <person name="Tidwell J."/>
            <person name="Bellgard S.E."/>
            <person name="Bellgard M.I."/>
        </authorList>
    </citation>
    <scope>NUCLEOTIDE SEQUENCE</scope>
    <source>
        <tissue evidence="1">Shoot tissue taken approximately 20 cm above the soil surface</tissue>
    </source>
</reference>
<organism evidence="1">
    <name type="scientific">Arundo donax</name>
    <name type="common">Giant reed</name>
    <name type="synonym">Donax arundinaceus</name>
    <dbReference type="NCBI Taxonomy" id="35708"/>
    <lineage>
        <taxon>Eukaryota</taxon>
        <taxon>Viridiplantae</taxon>
        <taxon>Streptophyta</taxon>
        <taxon>Embryophyta</taxon>
        <taxon>Tracheophyta</taxon>
        <taxon>Spermatophyta</taxon>
        <taxon>Magnoliopsida</taxon>
        <taxon>Liliopsida</taxon>
        <taxon>Poales</taxon>
        <taxon>Poaceae</taxon>
        <taxon>PACMAD clade</taxon>
        <taxon>Arundinoideae</taxon>
        <taxon>Arundineae</taxon>
        <taxon>Arundo</taxon>
    </lineage>
</organism>
<evidence type="ECO:0000313" key="1">
    <source>
        <dbReference type="EMBL" id="JAE17106.1"/>
    </source>
</evidence>
<dbReference type="EMBL" id="GBRH01180790">
    <property type="protein sequence ID" value="JAE17106.1"/>
    <property type="molecule type" value="Transcribed_RNA"/>
</dbReference>
<name>A0A0A9G3L3_ARUDO</name>
<protein>
    <submittedName>
        <fullName evidence="1">Uncharacterized protein</fullName>
    </submittedName>
</protein>
<accession>A0A0A9G3L3</accession>
<proteinExistence type="predicted"/>